<protein>
    <submittedName>
        <fullName evidence="8">DoxX family protein</fullName>
    </submittedName>
</protein>
<dbReference type="PANTHER" id="PTHR33452:SF1">
    <property type="entry name" value="INNER MEMBRANE PROTEIN YPHA-RELATED"/>
    <property type="match status" value="1"/>
</dbReference>
<comment type="subcellular location">
    <subcellularLocation>
        <location evidence="1">Cell membrane</location>
        <topology evidence="1">Multi-pass membrane protein</topology>
    </subcellularLocation>
</comment>
<accession>A0A7W2IMP4</accession>
<evidence type="ECO:0000256" key="1">
    <source>
        <dbReference type="ARBA" id="ARBA00004651"/>
    </source>
</evidence>
<evidence type="ECO:0000256" key="3">
    <source>
        <dbReference type="ARBA" id="ARBA00022475"/>
    </source>
</evidence>
<dbReference type="Proteomes" id="UP000573499">
    <property type="component" value="Unassembled WGS sequence"/>
</dbReference>
<dbReference type="GO" id="GO:0005886">
    <property type="term" value="C:plasma membrane"/>
    <property type="evidence" value="ECO:0007669"/>
    <property type="project" value="UniProtKB-SubCell"/>
</dbReference>
<name>A0A7W2IMP4_9BURK</name>
<keyword evidence="5 7" id="KW-1133">Transmembrane helix</keyword>
<keyword evidence="9" id="KW-1185">Reference proteome</keyword>
<sequence>MNRNQHAGAAQAMDKKHNLMLLLARVLLALIFIAAGIDKLGHYGATVTMMESMAVPGSLLPAVVALELGGGVAICFGAFTRPVALCLAIFCVVAAVLFHKNFADATQAAMFMKNLAIAGGFLSLAVAGAGTMSIDARHGDSRKPARARP</sequence>
<evidence type="ECO:0000313" key="9">
    <source>
        <dbReference type="Proteomes" id="UP000573499"/>
    </source>
</evidence>
<keyword evidence="6 7" id="KW-0472">Membrane</keyword>
<comment type="similarity">
    <text evidence="2">Belongs to the DoxX family.</text>
</comment>
<feature type="transmembrane region" description="Helical" evidence="7">
    <location>
        <begin position="20"/>
        <end position="37"/>
    </location>
</feature>
<feature type="transmembrane region" description="Helical" evidence="7">
    <location>
        <begin position="57"/>
        <end position="76"/>
    </location>
</feature>
<evidence type="ECO:0000256" key="4">
    <source>
        <dbReference type="ARBA" id="ARBA00022692"/>
    </source>
</evidence>
<organism evidence="8 9">
    <name type="scientific">Rugamonas apoptosis</name>
    <dbReference type="NCBI Taxonomy" id="2758570"/>
    <lineage>
        <taxon>Bacteria</taxon>
        <taxon>Pseudomonadati</taxon>
        <taxon>Pseudomonadota</taxon>
        <taxon>Betaproteobacteria</taxon>
        <taxon>Burkholderiales</taxon>
        <taxon>Oxalobacteraceae</taxon>
        <taxon>Telluria group</taxon>
        <taxon>Rugamonas</taxon>
    </lineage>
</organism>
<dbReference type="InterPro" id="IPR051907">
    <property type="entry name" value="DoxX-like_oxidoreductase"/>
</dbReference>
<dbReference type="Pfam" id="PF07681">
    <property type="entry name" value="DoxX"/>
    <property type="match status" value="1"/>
</dbReference>
<reference evidence="8 9" key="1">
    <citation type="submission" date="2020-07" db="EMBL/GenBank/DDBJ databases">
        <title>Novel species isolated from subtropical streams in China.</title>
        <authorList>
            <person name="Lu H."/>
        </authorList>
    </citation>
    <scope>NUCLEOTIDE SEQUENCE [LARGE SCALE GENOMIC DNA]</scope>
    <source>
        <strain evidence="8 9">LX47W</strain>
    </source>
</reference>
<evidence type="ECO:0000256" key="5">
    <source>
        <dbReference type="ARBA" id="ARBA00022989"/>
    </source>
</evidence>
<comment type="caution">
    <text evidence="8">The sequence shown here is derived from an EMBL/GenBank/DDBJ whole genome shotgun (WGS) entry which is preliminary data.</text>
</comment>
<evidence type="ECO:0000256" key="6">
    <source>
        <dbReference type="ARBA" id="ARBA00023136"/>
    </source>
</evidence>
<dbReference type="AlphaFoldDB" id="A0A7W2IMP4"/>
<feature type="transmembrane region" description="Helical" evidence="7">
    <location>
        <begin position="83"/>
        <end position="103"/>
    </location>
</feature>
<evidence type="ECO:0000256" key="7">
    <source>
        <dbReference type="SAM" id="Phobius"/>
    </source>
</evidence>
<keyword evidence="4 7" id="KW-0812">Transmembrane</keyword>
<evidence type="ECO:0000256" key="2">
    <source>
        <dbReference type="ARBA" id="ARBA00006679"/>
    </source>
</evidence>
<gene>
    <name evidence="8" type="ORF">H3H39_22875</name>
</gene>
<proteinExistence type="inferred from homology"/>
<keyword evidence="3" id="KW-1003">Cell membrane</keyword>
<feature type="transmembrane region" description="Helical" evidence="7">
    <location>
        <begin position="115"/>
        <end position="134"/>
    </location>
</feature>
<dbReference type="PANTHER" id="PTHR33452">
    <property type="entry name" value="OXIDOREDUCTASE CATD-RELATED"/>
    <property type="match status" value="1"/>
</dbReference>
<dbReference type="EMBL" id="JACEZU010000013">
    <property type="protein sequence ID" value="MBA5689898.1"/>
    <property type="molecule type" value="Genomic_DNA"/>
</dbReference>
<evidence type="ECO:0000313" key="8">
    <source>
        <dbReference type="EMBL" id="MBA5689898.1"/>
    </source>
</evidence>
<dbReference type="InterPro" id="IPR032808">
    <property type="entry name" value="DoxX"/>
</dbReference>